<accession>A0A2T6ZYQ3</accession>
<feature type="domain" description="NlpC/P60" evidence="5">
    <location>
        <begin position="113"/>
        <end position="269"/>
    </location>
</feature>
<keyword evidence="3" id="KW-0378">Hydrolase</keyword>
<organism evidence="6 7">
    <name type="scientific">Tuber borchii</name>
    <name type="common">White truffle</name>
    <dbReference type="NCBI Taxonomy" id="42251"/>
    <lineage>
        <taxon>Eukaryota</taxon>
        <taxon>Fungi</taxon>
        <taxon>Dikarya</taxon>
        <taxon>Ascomycota</taxon>
        <taxon>Pezizomycotina</taxon>
        <taxon>Pezizomycetes</taxon>
        <taxon>Pezizales</taxon>
        <taxon>Tuberaceae</taxon>
        <taxon>Tuber</taxon>
    </lineage>
</organism>
<dbReference type="Pfam" id="PF00877">
    <property type="entry name" value="NLPC_P60"/>
    <property type="match status" value="1"/>
</dbReference>
<keyword evidence="7" id="KW-1185">Reference proteome</keyword>
<reference evidence="6 7" key="1">
    <citation type="submission" date="2017-04" db="EMBL/GenBank/DDBJ databases">
        <title>Draft genome sequence of Tuber borchii Vittad., a whitish edible truffle.</title>
        <authorList>
            <consortium name="DOE Joint Genome Institute"/>
            <person name="Murat C."/>
            <person name="Kuo A."/>
            <person name="Barry K.W."/>
            <person name="Clum A."/>
            <person name="Dockter R.B."/>
            <person name="Fauchery L."/>
            <person name="Iotti M."/>
            <person name="Kohler A."/>
            <person name="Labutti K."/>
            <person name="Lindquist E.A."/>
            <person name="Lipzen A."/>
            <person name="Ohm R.A."/>
            <person name="Wang M."/>
            <person name="Grigoriev I.V."/>
            <person name="Zambonelli A."/>
            <person name="Martin F.M."/>
        </authorList>
    </citation>
    <scope>NUCLEOTIDE SEQUENCE [LARGE SCALE GENOMIC DNA]</scope>
    <source>
        <strain evidence="6 7">Tbo3840</strain>
    </source>
</reference>
<dbReference type="PANTHER" id="PTHR47359">
    <property type="entry name" value="PEPTIDOGLYCAN DL-ENDOPEPTIDASE CWLO"/>
    <property type="match status" value="1"/>
</dbReference>
<dbReference type="InterPro" id="IPR051794">
    <property type="entry name" value="PG_Endopeptidase_C40"/>
</dbReference>
<proteinExistence type="inferred from homology"/>
<evidence type="ECO:0000256" key="2">
    <source>
        <dbReference type="ARBA" id="ARBA00022670"/>
    </source>
</evidence>
<evidence type="ECO:0000313" key="6">
    <source>
        <dbReference type="EMBL" id="PUU80604.1"/>
    </source>
</evidence>
<dbReference type="EMBL" id="NESQ01000061">
    <property type="protein sequence ID" value="PUU80604.1"/>
    <property type="molecule type" value="Genomic_DNA"/>
</dbReference>
<evidence type="ECO:0000313" key="7">
    <source>
        <dbReference type="Proteomes" id="UP000244722"/>
    </source>
</evidence>
<evidence type="ECO:0000259" key="5">
    <source>
        <dbReference type="PROSITE" id="PS51935"/>
    </source>
</evidence>
<gene>
    <name evidence="6" type="ORF">B9Z19DRAFT_974397</name>
</gene>
<dbReference type="STRING" id="42251.A0A2T6ZYQ3"/>
<dbReference type="AlphaFoldDB" id="A0A2T6ZYQ3"/>
<dbReference type="InterPro" id="IPR038765">
    <property type="entry name" value="Papain-like_cys_pep_sf"/>
</dbReference>
<dbReference type="OrthoDB" id="2251794at2759"/>
<dbReference type="SUPFAM" id="SSF54001">
    <property type="entry name" value="Cysteine proteinases"/>
    <property type="match status" value="1"/>
</dbReference>
<sequence length="269" mass="28090">MAAAAGASPMDQIFERAVGDKCSAPEGSGTCKSTSACNGISYPQPLCPHDPDDIQCCVEIPCTVSGSNGFCRSVSNNGCSGGTFHPGTGAPWPCPGSDDIQCCIKSTQNPPSGDVGAKILAKALTAAGTPYAWGGGSCNGPSKDQPPYQYGETGYDCSGLLCWAVCQVTGRDLFKAGLRVTNSMYCASDATLSAHGMQKVDYAQRRAGDAVFFGNACNCAQRSTIHHVGIMMDSGTRMWNAPNDQINKVLESNIATFGEKPCPKVVRFS</sequence>
<dbReference type="Proteomes" id="UP000244722">
    <property type="component" value="Unassembled WGS sequence"/>
</dbReference>
<dbReference type="Gene3D" id="3.90.1720.10">
    <property type="entry name" value="endopeptidase domain like (from Nostoc punctiforme)"/>
    <property type="match status" value="1"/>
</dbReference>
<dbReference type="PROSITE" id="PS51935">
    <property type="entry name" value="NLPC_P60"/>
    <property type="match status" value="1"/>
</dbReference>
<keyword evidence="4" id="KW-0788">Thiol protease</keyword>
<dbReference type="GO" id="GO:0008234">
    <property type="term" value="F:cysteine-type peptidase activity"/>
    <property type="evidence" value="ECO:0007669"/>
    <property type="project" value="UniProtKB-KW"/>
</dbReference>
<evidence type="ECO:0000256" key="1">
    <source>
        <dbReference type="ARBA" id="ARBA00007074"/>
    </source>
</evidence>
<name>A0A2T6ZYQ3_TUBBO</name>
<comment type="caution">
    <text evidence="6">The sequence shown here is derived from an EMBL/GenBank/DDBJ whole genome shotgun (WGS) entry which is preliminary data.</text>
</comment>
<dbReference type="InterPro" id="IPR000064">
    <property type="entry name" value="NLP_P60_dom"/>
</dbReference>
<comment type="similarity">
    <text evidence="1">Belongs to the peptidase C40 family.</text>
</comment>
<protein>
    <recommendedName>
        <fullName evidence="5">NlpC/P60 domain-containing protein</fullName>
    </recommendedName>
</protein>
<dbReference type="PANTHER" id="PTHR47359:SF3">
    <property type="entry name" value="NLP_P60 DOMAIN-CONTAINING PROTEIN-RELATED"/>
    <property type="match status" value="1"/>
</dbReference>
<dbReference type="GO" id="GO:0006508">
    <property type="term" value="P:proteolysis"/>
    <property type="evidence" value="ECO:0007669"/>
    <property type="project" value="UniProtKB-KW"/>
</dbReference>
<keyword evidence="2" id="KW-0645">Protease</keyword>
<evidence type="ECO:0000256" key="3">
    <source>
        <dbReference type="ARBA" id="ARBA00022801"/>
    </source>
</evidence>
<evidence type="ECO:0000256" key="4">
    <source>
        <dbReference type="ARBA" id="ARBA00022807"/>
    </source>
</evidence>